<accession>A0A3R8LXY2</accession>
<dbReference type="InterPro" id="IPR012865">
    <property type="entry name" value="DUF1642"/>
</dbReference>
<sequence length="215" mass="25335">MLTSMVSRSDQKKEVKTTLGEWMRKKCLHRKNVGERSIWRKQMNKQEAIEKLTNIANGTGWVTCTSACNIISQIYEPQTVVVPKEVAEWIEGCKRSGWHLQKVLSRLDDDEKVGDWAYDRNDDLIPEKVDMIARAWLDGYEIKQEKLYTVEIPDPNRPDIATFLYKENGKVFIGTDIFLDEVPNYKWKNEPENQLTESEIKKDFEWAWQFREEVD</sequence>
<dbReference type="AlphaFoldDB" id="A0A3R8LXY2"/>
<comment type="caution">
    <text evidence="1">The sequence shown here is derived from an EMBL/GenBank/DDBJ whole genome shotgun (WGS) entry which is preliminary data.</text>
</comment>
<gene>
    <name evidence="1" type="ORF">EI220_06650</name>
</gene>
<evidence type="ECO:0000313" key="2">
    <source>
        <dbReference type="Proteomes" id="UP000278566"/>
    </source>
</evidence>
<dbReference type="Proteomes" id="UP000278566">
    <property type="component" value="Unassembled WGS sequence"/>
</dbReference>
<proteinExistence type="predicted"/>
<dbReference type="EMBL" id="RRZO01000030">
    <property type="protein sequence ID" value="RRN50486.1"/>
    <property type="molecule type" value="Genomic_DNA"/>
</dbReference>
<name>A0A3R8LXY2_STRSU</name>
<dbReference type="Pfam" id="PF07852">
    <property type="entry name" value="DUF1642"/>
    <property type="match status" value="1"/>
</dbReference>
<organism evidence="1 2">
    <name type="scientific">Streptococcus suis</name>
    <dbReference type="NCBI Taxonomy" id="1307"/>
    <lineage>
        <taxon>Bacteria</taxon>
        <taxon>Bacillati</taxon>
        <taxon>Bacillota</taxon>
        <taxon>Bacilli</taxon>
        <taxon>Lactobacillales</taxon>
        <taxon>Streptococcaceae</taxon>
        <taxon>Streptococcus</taxon>
    </lineage>
</organism>
<evidence type="ECO:0000313" key="1">
    <source>
        <dbReference type="EMBL" id="RRN50486.1"/>
    </source>
</evidence>
<protein>
    <submittedName>
        <fullName evidence="1">DUF1642 domain-containing protein</fullName>
    </submittedName>
</protein>
<reference evidence="1 2" key="1">
    <citation type="submission" date="2018-11" db="EMBL/GenBank/DDBJ databases">
        <title>Changes in penicillin susceptibility of Streptococcus suis isolates by amino acid alterations in the penicillin-binding protein.</title>
        <authorList>
            <person name="Niemann L."/>
            <person name="Eichhorn I."/>
        </authorList>
    </citation>
    <scope>NUCLEOTIDE SEQUENCE [LARGE SCALE GENOMIC DNA]</scope>
    <source>
        <strain evidence="1 2">IMT40738</strain>
    </source>
</reference>